<keyword evidence="2" id="KW-1185">Reference proteome</keyword>
<dbReference type="AlphaFoldDB" id="A0A011PN77"/>
<name>A0A011PN77_9PROT</name>
<sequence length="111" mass="11861">MRLARSLPRDRHPREPVYSSPCLPVPNVVDRSQPPGPLCDGGFHIEAMDPHGGLIFSAPDLVRFALRFKFDGRPNTGDAAPISHTGSLPGSIGIVLVCIVIMDPPASALQV</sequence>
<dbReference type="EMBL" id="JFAX01000008">
    <property type="protein sequence ID" value="EXI67779.1"/>
    <property type="molecule type" value="Genomic_DNA"/>
</dbReference>
<accession>A0A011PN77</accession>
<evidence type="ECO:0000313" key="1">
    <source>
        <dbReference type="EMBL" id="EXI67779.1"/>
    </source>
</evidence>
<proteinExistence type="predicted"/>
<gene>
    <name evidence="1" type="ORF">AW08_01720</name>
</gene>
<protein>
    <submittedName>
        <fullName evidence="1">Uncharacterized protein</fullName>
    </submittedName>
</protein>
<reference evidence="1" key="1">
    <citation type="submission" date="2014-02" db="EMBL/GenBank/DDBJ databases">
        <title>Expanding our view of genomic diversity in Candidatus Accumulibacter clades.</title>
        <authorList>
            <person name="Skennerton C.T."/>
            <person name="Barr J.J."/>
            <person name="Slater F.R."/>
            <person name="Bond P.L."/>
            <person name="Tyson G.W."/>
        </authorList>
    </citation>
    <scope>NUCLEOTIDE SEQUENCE [LARGE SCALE GENOMIC DNA]</scope>
</reference>
<evidence type="ECO:0000313" key="2">
    <source>
        <dbReference type="Proteomes" id="UP000020218"/>
    </source>
</evidence>
<comment type="caution">
    <text evidence="1">The sequence shown here is derived from an EMBL/GenBank/DDBJ whole genome shotgun (WGS) entry which is preliminary data.</text>
</comment>
<dbReference type="Proteomes" id="UP000020218">
    <property type="component" value="Unassembled WGS sequence"/>
</dbReference>
<organism evidence="1 2">
    <name type="scientific">Candidatus Accumulibacter adjunctus</name>
    <dbReference type="NCBI Taxonomy" id="1454001"/>
    <lineage>
        <taxon>Bacteria</taxon>
        <taxon>Pseudomonadati</taxon>
        <taxon>Pseudomonadota</taxon>
        <taxon>Betaproteobacteria</taxon>
        <taxon>Candidatus Accumulibacter</taxon>
    </lineage>
</organism>
<dbReference type="PATRIC" id="fig|1454001.3.peg.1748"/>